<feature type="compositionally biased region" description="Polar residues" evidence="1">
    <location>
        <begin position="1"/>
        <end position="28"/>
    </location>
</feature>
<accession>I5D6R6</accession>
<evidence type="ECO:0000313" key="2">
    <source>
        <dbReference type="EMBL" id="EIN15375.1"/>
    </source>
</evidence>
<feature type="compositionally biased region" description="Basic and acidic residues" evidence="1">
    <location>
        <begin position="41"/>
        <end position="87"/>
    </location>
</feature>
<organism evidence="2 3">
    <name type="scientific">Mycoplasmopsis agalactiae 14628</name>
    <dbReference type="NCBI Taxonomy" id="1110504"/>
    <lineage>
        <taxon>Bacteria</taxon>
        <taxon>Bacillati</taxon>
        <taxon>Mycoplasmatota</taxon>
        <taxon>Mycoplasmoidales</taxon>
        <taxon>Metamycoplasmataceae</taxon>
        <taxon>Mycoplasmopsis</taxon>
    </lineage>
</organism>
<reference evidence="2 3" key="1">
    <citation type="journal article" date="2012" name="Appl. Environ. Microbiol.">
        <title>Emergence of Atypical Mycoplasma agalactiae Strains Harboring a New Prophage and Associated with an Alpine Wild Ungulate Mortality Episode.</title>
        <authorList>
            <person name="Tardy F."/>
            <person name="Baranowski E."/>
            <person name="Nouvel L.X."/>
            <person name="Mick V."/>
            <person name="Manso-Silvan L."/>
            <person name="Thiaucourt F."/>
            <person name="Thebault P."/>
            <person name="Breton M."/>
            <person name="Sirand-Pugnet P."/>
            <person name="Blanchard A."/>
            <person name="Garnier A."/>
            <person name="Gibert P."/>
            <person name="Game Y."/>
            <person name="Poumarat F."/>
            <person name="Citti C."/>
        </authorList>
    </citation>
    <scope>NUCLEOTIDE SEQUENCE [LARGE SCALE GENOMIC DNA]</scope>
    <source>
        <strain evidence="2 3">14628</strain>
    </source>
</reference>
<proteinExistence type="predicted"/>
<name>I5D6R6_MYCAA</name>
<evidence type="ECO:0000256" key="1">
    <source>
        <dbReference type="SAM" id="MobiDB-lite"/>
    </source>
</evidence>
<gene>
    <name evidence="2" type="ORF">MAGb_0620</name>
</gene>
<sequence length="326" mass="37553">MDSMTDSTNTHSNSEQGDQPDNSENNGGTYAMPHTIVNSEEEARKKQEEEAAKAKEEAERKKQEEKRQQEEAARKQKEAQEAKDKKDVETVRNIVKEHQDAFGSFHTQGEFLEQINVFAREKKIDGLTLQDSSDSTKTLDVDTKGGKNNIKLRLRSQNFEVRLGKVLEDGVLTKYYYEGDSTKIFENLKSDNVDRDWSSVNRQGKNIVITQLGYYKDDKNNIKATGLPHRTTKVPEHLPLKITSLYLTFHNLKSEKIDNLEKWNIKNLKTTSEAFYDVEKFNQDLSSWTVTNPNIVKSIFKKAKISREFIKNLAKSWKTTEDHLSK</sequence>
<dbReference type="InterPro" id="IPR005046">
    <property type="entry name" value="DUF285"/>
</dbReference>
<dbReference type="RefSeq" id="WP_004023837.1">
    <property type="nucleotide sequence ID" value="NZ_AJPR01000003.1"/>
</dbReference>
<dbReference type="Pfam" id="PF03382">
    <property type="entry name" value="DUF285"/>
    <property type="match status" value="1"/>
</dbReference>
<dbReference type="PATRIC" id="fig|1110504.5.peg.62"/>
<dbReference type="AlphaFoldDB" id="I5D6R6"/>
<dbReference type="Proteomes" id="UP000003181">
    <property type="component" value="Unassembled WGS sequence"/>
</dbReference>
<feature type="region of interest" description="Disordered" evidence="1">
    <location>
        <begin position="1"/>
        <end position="87"/>
    </location>
</feature>
<protein>
    <submittedName>
        <fullName evidence="2">Uncharacterized protein</fullName>
    </submittedName>
</protein>
<comment type="caution">
    <text evidence="2">The sequence shown here is derived from an EMBL/GenBank/DDBJ whole genome shotgun (WGS) entry which is preliminary data.</text>
</comment>
<dbReference type="EMBL" id="AJPR01000003">
    <property type="protein sequence ID" value="EIN15375.1"/>
    <property type="molecule type" value="Genomic_DNA"/>
</dbReference>
<evidence type="ECO:0000313" key="3">
    <source>
        <dbReference type="Proteomes" id="UP000003181"/>
    </source>
</evidence>